<dbReference type="GO" id="GO:0019698">
    <property type="term" value="P:D-galacturonate catabolic process"/>
    <property type="evidence" value="ECO:0007669"/>
    <property type="project" value="TreeGrafter"/>
</dbReference>
<dbReference type="EC" id="5.3.1.17" evidence="7"/>
<dbReference type="InterPro" id="IPR021120">
    <property type="entry name" value="KduI/IolB_isomerase"/>
</dbReference>
<dbReference type="PIRSF" id="PIRSF006625">
    <property type="entry name" value="KduI"/>
    <property type="match status" value="1"/>
</dbReference>
<evidence type="ECO:0000256" key="4">
    <source>
        <dbReference type="ARBA" id="ARBA00022723"/>
    </source>
</evidence>
<dbReference type="Proteomes" id="UP000184211">
    <property type="component" value="Unassembled WGS sequence"/>
</dbReference>
<proteinExistence type="inferred from homology"/>
<evidence type="ECO:0000256" key="1">
    <source>
        <dbReference type="ARBA" id="ARBA00000552"/>
    </source>
</evidence>
<dbReference type="AlphaFoldDB" id="A0A1M5LAV4"/>
<feature type="binding site" evidence="7">
    <location>
        <position position="243"/>
    </location>
    <ligand>
        <name>Zn(2+)</name>
        <dbReference type="ChEBI" id="CHEBI:29105"/>
    </ligand>
</feature>
<name>A0A1M5LAV4_9RHOB</name>
<feature type="binding site" evidence="7">
    <location>
        <position position="194"/>
    </location>
    <ligand>
        <name>Zn(2+)</name>
        <dbReference type="ChEBI" id="CHEBI:29105"/>
    </ligand>
</feature>
<dbReference type="Gene3D" id="2.60.120.10">
    <property type="entry name" value="Jelly Rolls"/>
    <property type="match status" value="1"/>
</dbReference>
<dbReference type="HAMAP" id="MF_00687">
    <property type="entry name" value="KduI"/>
    <property type="match status" value="1"/>
</dbReference>
<feature type="binding site" evidence="7">
    <location>
        <position position="201"/>
    </location>
    <ligand>
        <name>Zn(2+)</name>
        <dbReference type="ChEBI" id="CHEBI:29105"/>
    </ligand>
</feature>
<dbReference type="SUPFAM" id="SSF51182">
    <property type="entry name" value="RmlC-like cupins"/>
    <property type="match status" value="1"/>
</dbReference>
<gene>
    <name evidence="7" type="primary">kduI</name>
    <name evidence="8" type="ORF">SAMN04488044_1209</name>
</gene>
<evidence type="ECO:0000256" key="5">
    <source>
        <dbReference type="ARBA" id="ARBA00022833"/>
    </source>
</evidence>
<evidence type="ECO:0000256" key="2">
    <source>
        <dbReference type="ARBA" id="ARBA00005148"/>
    </source>
</evidence>
<dbReference type="GO" id="GO:0045490">
    <property type="term" value="P:pectin catabolic process"/>
    <property type="evidence" value="ECO:0007669"/>
    <property type="project" value="UniProtKB-UniRule"/>
</dbReference>
<accession>A0A1M5LAV4</accession>
<dbReference type="UniPathway" id="UPA00545">
    <property type="reaction ID" value="UER00826"/>
</dbReference>
<comment type="catalytic activity">
    <reaction evidence="1 7">
        <text>5-dehydro-4-deoxy-D-glucuronate = 3-deoxy-D-glycero-2,5-hexodiulosonate</text>
        <dbReference type="Rhea" id="RHEA:23896"/>
        <dbReference type="ChEBI" id="CHEBI:17117"/>
        <dbReference type="ChEBI" id="CHEBI:29071"/>
        <dbReference type="EC" id="5.3.1.17"/>
    </reaction>
</comment>
<dbReference type="GO" id="GO:0008697">
    <property type="term" value="F:4-deoxy-L-threo-5-hexosulose-uronate ketol-isomerase activity"/>
    <property type="evidence" value="ECO:0007669"/>
    <property type="project" value="UniProtKB-UniRule"/>
</dbReference>
<keyword evidence="9" id="KW-1185">Reference proteome</keyword>
<dbReference type="InterPro" id="IPR014710">
    <property type="entry name" value="RmlC-like_jellyroll"/>
</dbReference>
<comment type="similarity">
    <text evidence="3 7">Belongs to the KduI family.</text>
</comment>
<comment type="cofactor">
    <cofactor evidence="7">
        <name>Zn(2+)</name>
        <dbReference type="ChEBI" id="CHEBI:29105"/>
    </cofactor>
    <text evidence="7">Binds 1 zinc ion per subunit.</text>
</comment>
<keyword evidence="5 7" id="KW-0862">Zinc</keyword>
<dbReference type="STRING" id="870908.SAMN04488044_1209"/>
<evidence type="ECO:0000256" key="7">
    <source>
        <dbReference type="HAMAP-Rule" id="MF_00687"/>
    </source>
</evidence>
<dbReference type="InterPro" id="IPR007045">
    <property type="entry name" value="KduI"/>
</dbReference>
<evidence type="ECO:0000313" key="9">
    <source>
        <dbReference type="Proteomes" id="UP000184211"/>
    </source>
</evidence>
<organism evidence="8 9">
    <name type="scientific">Cognatishimia maritima</name>
    <dbReference type="NCBI Taxonomy" id="870908"/>
    <lineage>
        <taxon>Bacteria</taxon>
        <taxon>Pseudomonadati</taxon>
        <taxon>Pseudomonadota</taxon>
        <taxon>Alphaproteobacteria</taxon>
        <taxon>Rhodobacterales</taxon>
        <taxon>Paracoccaceae</taxon>
        <taxon>Cognatishimia</taxon>
    </lineage>
</organism>
<keyword evidence="6 7" id="KW-0413">Isomerase</keyword>
<reference evidence="9" key="1">
    <citation type="submission" date="2016-11" db="EMBL/GenBank/DDBJ databases">
        <authorList>
            <person name="Varghese N."/>
            <person name="Submissions S."/>
        </authorList>
    </citation>
    <scope>NUCLEOTIDE SEQUENCE [LARGE SCALE GENOMIC DNA]</scope>
    <source>
        <strain evidence="9">DSM 28223</strain>
    </source>
</reference>
<evidence type="ECO:0000256" key="6">
    <source>
        <dbReference type="ARBA" id="ARBA00023235"/>
    </source>
</evidence>
<dbReference type="CDD" id="cd20491">
    <property type="entry name" value="cupin_KduI_C"/>
    <property type="match status" value="1"/>
</dbReference>
<protein>
    <recommendedName>
        <fullName evidence="7">4-deoxy-L-threo-5-hexosulose-uronate ketol-isomerase</fullName>
        <ecNumber evidence="7">5.3.1.17</ecNumber>
    </recommendedName>
    <alternativeName>
        <fullName evidence="7">5-keto-4-deoxyuronate isomerase</fullName>
    </alternativeName>
    <alternativeName>
        <fullName evidence="7">DKI isomerase</fullName>
    </alternativeName>
</protein>
<dbReference type="NCBIfam" id="NF002091">
    <property type="entry name" value="PRK00924.1"/>
    <property type="match status" value="1"/>
</dbReference>
<feature type="binding site" evidence="7">
    <location>
        <position position="196"/>
    </location>
    <ligand>
        <name>Zn(2+)</name>
        <dbReference type="ChEBI" id="CHEBI:29105"/>
    </ligand>
</feature>
<evidence type="ECO:0000313" key="8">
    <source>
        <dbReference type="EMBL" id="SHG62110.1"/>
    </source>
</evidence>
<dbReference type="Pfam" id="PF04962">
    <property type="entry name" value="KduI"/>
    <property type="match status" value="1"/>
</dbReference>
<comment type="pathway">
    <text evidence="2 7">Glycan metabolism; pectin degradation; 2-dehydro-3-deoxy-D-gluconate from pectin: step 4/5.</text>
</comment>
<comment type="function">
    <text evidence="7">Catalyzes the isomerization of 5-dehydro-4-deoxy-D-glucuronate to 3-deoxy-D-glycero-2,5-hexodiulosonate.</text>
</comment>
<dbReference type="GO" id="GO:0008270">
    <property type="term" value="F:zinc ion binding"/>
    <property type="evidence" value="ECO:0007669"/>
    <property type="project" value="UniProtKB-UniRule"/>
</dbReference>
<dbReference type="PANTHER" id="PTHR38461">
    <property type="entry name" value="4-DEOXY-L-THREO-5-HEXOSULOSE-URONATE KETOL-ISOMERASE"/>
    <property type="match status" value="1"/>
</dbReference>
<dbReference type="RefSeq" id="WP_072791563.1">
    <property type="nucleotide sequence ID" value="NZ_FQWM01000001.1"/>
</dbReference>
<evidence type="ECO:0000256" key="3">
    <source>
        <dbReference type="ARBA" id="ARBA00008086"/>
    </source>
</evidence>
<dbReference type="EMBL" id="FQWM01000001">
    <property type="protein sequence ID" value="SHG62110.1"/>
    <property type="molecule type" value="Genomic_DNA"/>
</dbReference>
<keyword evidence="4 7" id="KW-0479">Metal-binding</keyword>
<sequence>MDIRQACSPTETKSFGTKELRDNYLMEGLFKTAEVTMVYSHLDRTIVAGAVPTDAPLDLIAVDQLKSENFLDRREMGIINIGGPGSVEADGVVYEMSGSECLYLPMGTKDVSFASEEASTPAKFYFISTPAHHRYETRLLTQEDANHVHLGSQADANVRTILQYIHPDVCDSCQLVMGVTKIAEGSVWNTMPCHTHDRRSEVYLYFGMAEKTRVFHFMGDPEETRHLVVANEQAILSPGWSIHSGAGTGAYGFIWSMAGDNKEFTDMDFVAMETLR</sequence>
<dbReference type="OrthoDB" id="9770644at2"/>
<dbReference type="InterPro" id="IPR027449">
    <property type="entry name" value="KduI_N"/>
</dbReference>
<dbReference type="InterPro" id="IPR011051">
    <property type="entry name" value="RmlC_Cupin_sf"/>
</dbReference>
<dbReference type="Gene3D" id="2.60.120.520">
    <property type="entry name" value="pectin degrading enzyme 5-keto 4- deoxyuronate isomerase, domain 1"/>
    <property type="match status" value="1"/>
</dbReference>
<dbReference type="GO" id="GO:0042840">
    <property type="term" value="P:D-glucuronate catabolic process"/>
    <property type="evidence" value="ECO:0007669"/>
    <property type="project" value="TreeGrafter"/>
</dbReference>
<dbReference type="PANTHER" id="PTHR38461:SF1">
    <property type="entry name" value="4-DEOXY-L-THREO-5-HEXOSULOSE-URONATE KETOL-ISOMERASE"/>
    <property type="match status" value="1"/>
</dbReference>
<dbReference type="CDD" id="cd20294">
    <property type="entry name" value="cupin_KduI_N"/>
    <property type="match status" value="1"/>
</dbReference>